<dbReference type="RefSeq" id="WP_330975425.1">
    <property type="nucleotide sequence ID" value="NZ_JAZGLY010000008.1"/>
</dbReference>
<dbReference type="SUPFAM" id="SSF53474">
    <property type="entry name" value="alpha/beta-Hydrolases"/>
    <property type="match status" value="1"/>
</dbReference>
<dbReference type="InterPro" id="IPR013094">
    <property type="entry name" value="AB_hydrolase_3"/>
</dbReference>
<dbReference type="PROSITE" id="PS01173">
    <property type="entry name" value="LIPASE_GDXG_HIS"/>
    <property type="match status" value="1"/>
</dbReference>
<comment type="similarity">
    <text evidence="1">Belongs to the 'GDXG' lipolytic enzyme family.</text>
</comment>
<dbReference type="Gene3D" id="3.40.50.1820">
    <property type="entry name" value="alpha/beta hydrolase"/>
    <property type="match status" value="1"/>
</dbReference>
<feature type="domain" description="Alpha/beta hydrolase fold-3" evidence="3">
    <location>
        <begin position="60"/>
        <end position="258"/>
    </location>
</feature>
<proteinExistence type="inferred from homology"/>
<name>A0ABU7RJ43_9BACT</name>
<gene>
    <name evidence="4" type="ORF">V2H41_12130</name>
</gene>
<dbReference type="InterPro" id="IPR029058">
    <property type="entry name" value="AB_hydrolase_fold"/>
</dbReference>
<reference evidence="4 5" key="1">
    <citation type="submission" date="2024-01" db="EMBL/GenBank/DDBJ databases">
        <title>Niabella digestum sp. nov., isolated from waste digestion system.</title>
        <authorList>
            <person name="Zhang L."/>
        </authorList>
    </citation>
    <scope>NUCLEOTIDE SEQUENCE [LARGE SCALE GENOMIC DNA]</scope>
    <source>
        <strain evidence="4 5">A18</strain>
    </source>
</reference>
<dbReference type="EMBL" id="JAZGLY010000008">
    <property type="protein sequence ID" value="MEE6188021.1"/>
    <property type="molecule type" value="Genomic_DNA"/>
</dbReference>
<comment type="caution">
    <text evidence="4">The sequence shown here is derived from an EMBL/GenBank/DDBJ whole genome shotgun (WGS) entry which is preliminary data.</text>
</comment>
<organism evidence="4 5">
    <name type="scientific">Niabella digestorum</name>
    <dbReference type="NCBI Taxonomy" id="3117701"/>
    <lineage>
        <taxon>Bacteria</taxon>
        <taxon>Pseudomonadati</taxon>
        <taxon>Bacteroidota</taxon>
        <taxon>Chitinophagia</taxon>
        <taxon>Chitinophagales</taxon>
        <taxon>Chitinophagaceae</taxon>
        <taxon>Niabella</taxon>
    </lineage>
</organism>
<accession>A0ABU7RJ43</accession>
<dbReference type="GO" id="GO:0016787">
    <property type="term" value="F:hydrolase activity"/>
    <property type="evidence" value="ECO:0007669"/>
    <property type="project" value="UniProtKB-KW"/>
</dbReference>
<evidence type="ECO:0000256" key="2">
    <source>
        <dbReference type="ARBA" id="ARBA00022801"/>
    </source>
</evidence>
<dbReference type="Pfam" id="PF07859">
    <property type="entry name" value="Abhydrolase_3"/>
    <property type="match status" value="1"/>
</dbReference>
<dbReference type="Proteomes" id="UP001357452">
    <property type="component" value="Unassembled WGS sequence"/>
</dbReference>
<dbReference type="PANTHER" id="PTHR23025:SF3">
    <property type="entry name" value="HORMONE-SENSITIVE LIPASE"/>
    <property type="match status" value="1"/>
</dbReference>
<sequence length="282" mass="31459">MNTPSVAQEIMDRIKTERTSFEALGKIYPVEKSVKIDKTQIAGVNCYWFIPEKLSSENIIVYLHGGGFSLGSIESHRALVSLLSNTTGHRILFIEYSLAPEHPYPAAINEVVAVYKMLVASHKGVKLIFMGDSAGGTLAVTAINALVKEGFRIPDAAILISALINFKCNNNSYQTRQELDPILTKAYILDCIRNYLQENGDAEADPNEIVFKSFPPLLALVGTNEILYDDSKNFHEYISTIQPHSEFKAYQDQTHVWLLTNKDSVQAKESLKDITAFLESIQ</sequence>
<dbReference type="InterPro" id="IPR002168">
    <property type="entry name" value="Lipase_GDXG_HIS_AS"/>
</dbReference>
<keyword evidence="2 4" id="KW-0378">Hydrolase</keyword>
<evidence type="ECO:0000313" key="4">
    <source>
        <dbReference type="EMBL" id="MEE6188021.1"/>
    </source>
</evidence>
<evidence type="ECO:0000259" key="3">
    <source>
        <dbReference type="Pfam" id="PF07859"/>
    </source>
</evidence>
<protein>
    <submittedName>
        <fullName evidence="4">Alpha/beta hydrolase fold domain-containing protein</fullName>
    </submittedName>
</protein>
<evidence type="ECO:0000256" key="1">
    <source>
        <dbReference type="ARBA" id="ARBA00010515"/>
    </source>
</evidence>
<evidence type="ECO:0000313" key="5">
    <source>
        <dbReference type="Proteomes" id="UP001357452"/>
    </source>
</evidence>
<dbReference type="PANTHER" id="PTHR23025">
    <property type="entry name" value="TRIACYLGLYCEROL LIPASE"/>
    <property type="match status" value="1"/>
</dbReference>
<keyword evidence="5" id="KW-1185">Reference proteome</keyword>